<keyword evidence="2" id="KW-1185">Reference proteome</keyword>
<dbReference type="PANTHER" id="PTHR20908:SF1">
    <property type="entry name" value="LD15586P"/>
    <property type="match status" value="1"/>
</dbReference>
<dbReference type="Pfam" id="PF05705">
    <property type="entry name" value="DUF829"/>
    <property type="match status" value="1"/>
</dbReference>
<dbReference type="Gene3D" id="3.40.50.1820">
    <property type="entry name" value="alpha/beta hydrolase"/>
    <property type="match status" value="1"/>
</dbReference>
<dbReference type="InterPro" id="IPR008547">
    <property type="entry name" value="DUF829_TMEM53"/>
</dbReference>
<dbReference type="GO" id="GO:0017171">
    <property type="term" value="F:serine hydrolase activity"/>
    <property type="evidence" value="ECO:0007669"/>
    <property type="project" value="TreeGrafter"/>
</dbReference>
<dbReference type="SUPFAM" id="SSF53474">
    <property type="entry name" value="alpha/beta-Hydrolases"/>
    <property type="match status" value="1"/>
</dbReference>
<organism evidence="1 2">
    <name type="scientific">Henosepilachna vigintioctopunctata</name>
    <dbReference type="NCBI Taxonomy" id="420089"/>
    <lineage>
        <taxon>Eukaryota</taxon>
        <taxon>Metazoa</taxon>
        <taxon>Ecdysozoa</taxon>
        <taxon>Arthropoda</taxon>
        <taxon>Hexapoda</taxon>
        <taxon>Insecta</taxon>
        <taxon>Pterygota</taxon>
        <taxon>Neoptera</taxon>
        <taxon>Endopterygota</taxon>
        <taxon>Coleoptera</taxon>
        <taxon>Polyphaga</taxon>
        <taxon>Cucujiformia</taxon>
        <taxon>Coccinelloidea</taxon>
        <taxon>Coccinellidae</taxon>
        <taxon>Epilachninae</taxon>
        <taxon>Epilachnini</taxon>
        <taxon>Henosepilachna</taxon>
    </lineage>
</organism>
<dbReference type="Proteomes" id="UP001431783">
    <property type="component" value="Unassembled WGS sequence"/>
</dbReference>
<sequence length="309" mass="35663">MAVCRILNPLWSLSTRKSPDIIAKAFMTATTRTISQLVVTKNISLISKDNETKITNLKLHNQSEKPCVILLSWLMAKRKHIKKFVDFYIDNDFDVLCINITPWQLLWPSKGSQVVASDILKFMDRNYLNNPCVLHGFSVGAYLWSEVMVQMAAEQDRYKPVIDKIVGQIWDSAADVTELSVGLPFAVFPRNIVMQKALTQYIIYHMKTFNKVATRHYVRASQIFTTNLVKSPALIFLSKNDTIGAESSNLRVKESWDNMGMKVYWKCWEKSPHVGHFHKHREEYIYQLKKFLEEIGLGAREIAKFQAKL</sequence>
<dbReference type="EMBL" id="JARQZJ010000002">
    <property type="protein sequence ID" value="KAK9870205.1"/>
    <property type="molecule type" value="Genomic_DNA"/>
</dbReference>
<proteinExistence type="predicted"/>
<evidence type="ECO:0000313" key="1">
    <source>
        <dbReference type="EMBL" id="KAK9870205.1"/>
    </source>
</evidence>
<protein>
    <recommendedName>
        <fullName evidence="3">Transmembrane protein 53</fullName>
    </recommendedName>
</protein>
<evidence type="ECO:0000313" key="2">
    <source>
        <dbReference type="Proteomes" id="UP001431783"/>
    </source>
</evidence>
<name>A0AAW1TJV5_9CUCU</name>
<accession>A0AAW1TJV5</accession>
<dbReference type="AlphaFoldDB" id="A0AAW1TJV5"/>
<evidence type="ECO:0008006" key="3">
    <source>
        <dbReference type="Google" id="ProtNLM"/>
    </source>
</evidence>
<dbReference type="InterPro" id="IPR029058">
    <property type="entry name" value="AB_hydrolase_fold"/>
</dbReference>
<dbReference type="PANTHER" id="PTHR20908">
    <property type="entry name" value="LD15586P"/>
    <property type="match status" value="1"/>
</dbReference>
<gene>
    <name evidence="1" type="ORF">WA026_006289</name>
</gene>
<reference evidence="1 2" key="1">
    <citation type="submission" date="2023-03" db="EMBL/GenBank/DDBJ databases">
        <title>Genome insight into feeding habits of ladybird beetles.</title>
        <authorList>
            <person name="Li H.-S."/>
            <person name="Huang Y.-H."/>
            <person name="Pang H."/>
        </authorList>
    </citation>
    <scope>NUCLEOTIDE SEQUENCE [LARGE SCALE GENOMIC DNA]</scope>
    <source>
        <strain evidence="1">SYSU_2023b</strain>
        <tissue evidence="1">Whole body</tissue>
    </source>
</reference>
<comment type="caution">
    <text evidence="1">The sequence shown here is derived from an EMBL/GenBank/DDBJ whole genome shotgun (WGS) entry which is preliminary data.</text>
</comment>